<evidence type="ECO:0000313" key="3">
    <source>
        <dbReference type="Proteomes" id="UP000243719"/>
    </source>
</evidence>
<sequence length="40" mass="4324">MLETVETAETLAAPVHKGQHSKARGDDTALARQYKATAQQ</sequence>
<name>A0A1H2PSL6_9BURK</name>
<dbReference type="Proteomes" id="UP000243719">
    <property type="component" value="Unassembled WGS sequence"/>
</dbReference>
<protein>
    <submittedName>
        <fullName evidence="2">Uncharacterized protein</fullName>
    </submittedName>
</protein>
<dbReference type="AlphaFoldDB" id="A0A1H2PSL6"/>
<dbReference type="STRING" id="1770053.SAMN05216551_11021"/>
<evidence type="ECO:0000313" key="2">
    <source>
        <dbReference type="EMBL" id="SDV49976.1"/>
    </source>
</evidence>
<reference evidence="3" key="1">
    <citation type="submission" date="2016-09" db="EMBL/GenBank/DDBJ databases">
        <authorList>
            <person name="Varghese N."/>
            <person name="Submissions S."/>
        </authorList>
    </citation>
    <scope>NUCLEOTIDE SEQUENCE [LARGE SCALE GENOMIC DNA]</scope>
    <source>
        <strain evidence="3">JS23</strain>
    </source>
</reference>
<dbReference type="EMBL" id="FNLO01000010">
    <property type="protein sequence ID" value="SDV49976.1"/>
    <property type="molecule type" value="Genomic_DNA"/>
</dbReference>
<proteinExistence type="predicted"/>
<feature type="region of interest" description="Disordered" evidence="1">
    <location>
        <begin position="1"/>
        <end position="28"/>
    </location>
</feature>
<keyword evidence="3" id="KW-1185">Reference proteome</keyword>
<evidence type="ECO:0000256" key="1">
    <source>
        <dbReference type="SAM" id="MobiDB-lite"/>
    </source>
</evidence>
<accession>A0A1H2PSL6</accession>
<gene>
    <name evidence="2" type="ORF">SAMN05216551_11021</name>
</gene>
<organism evidence="2 3">
    <name type="scientific">Chitinasiproducens palmae</name>
    <dbReference type="NCBI Taxonomy" id="1770053"/>
    <lineage>
        <taxon>Bacteria</taxon>
        <taxon>Pseudomonadati</taxon>
        <taxon>Pseudomonadota</taxon>
        <taxon>Betaproteobacteria</taxon>
        <taxon>Burkholderiales</taxon>
        <taxon>Burkholderiaceae</taxon>
        <taxon>Chitinasiproducens</taxon>
    </lineage>
</organism>